<dbReference type="GO" id="GO:0000422">
    <property type="term" value="P:autophagy of mitochondrion"/>
    <property type="evidence" value="ECO:0007669"/>
    <property type="project" value="TreeGrafter"/>
</dbReference>
<dbReference type="InterPro" id="IPR040040">
    <property type="entry name" value="ATG11"/>
</dbReference>
<keyword evidence="4" id="KW-0472">Membrane</keyword>
<protein>
    <recommendedName>
        <fullName evidence="4">Autophagy-related protein 11</fullName>
    </recommendedName>
</protein>
<dbReference type="Pfam" id="PF10377">
    <property type="entry name" value="ATG11"/>
    <property type="match status" value="1"/>
</dbReference>
<evidence type="ECO:0000259" key="6">
    <source>
        <dbReference type="Pfam" id="PF10377"/>
    </source>
</evidence>
<dbReference type="GO" id="GO:0034517">
    <property type="term" value="P:ribophagy"/>
    <property type="evidence" value="ECO:0007669"/>
    <property type="project" value="TreeGrafter"/>
</dbReference>
<feature type="coiled-coil region" evidence="5">
    <location>
        <begin position="74"/>
        <end position="112"/>
    </location>
</feature>
<dbReference type="GO" id="GO:0019901">
    <property type="term" value="F:protein kinase binding"/>
    <property type="evidence" value="ECO:0007669"/>
    <property type="project" value="TreeGrafter"/>
</dbReference>
<evidence type="ECO:0000256" key="5">
    <source>
        <dbReference type="SAM" id="Coils"/>
    </source>
</evidence>
<evidence type="ECO:0000313" key="8">
    <source>
        <dbReference type="Proteomes" id="UP000266673"/>
    </source>
</evidence>
<comment type="subunit">
    <text evidence="4">Homodimer.</text>
</comment>
<keyword evidence="4" id="KW-0926">Vacuole</keyword>
<dbReference type="STRING" id="44941.A0A397W0A5"/>
<dbReference type="GO" id="GO:0015031">
    <property type="term" value="P:protein transport"/>
    <property type="evidence" value="ECO:0007669"/>
    <property type="project" value="UniProtKB-KW"/>
</dbReference>
<dbReference type="InterPro" id="IPR019460">
    <property type="entry name" value="Atg11_C"/>
</dbReference>
<dbReference type="EMBL" id="QKWP01000113">
    <property type="protein sequence ID" value="RIB27027.1"/>
    <property type="molecule type" value="Genomic_DNA"/>
</dbReference>
<proteinExistence type="inferred from homology"/>
<evidence type="ECO:0000256" key="2">
    <source>
        <dbReference type="ARBA" id="ARBA00023006"/>
    </source>
</evidence>
<dbReference type="GO" id="GO:1903599">
    <property type="term" value="P:positive regulation of autophagy of mitochondrion"/>
    <property type="evidence" value="ECO:0007669"/>
    <property type="project" value="UniProtKB-UniRule"/>
</dbReference>
<reference evidence="7 8" key="1">
    <citation type="submission" date="2018-06" db="EMBL/GenBank/DDBJ databases">
        <title>Comparative genomics reveals the genomic features of Rhizophagus irregularis, R. cerebriforme, R. diaphanum and Gigaspora rosea, and their symbiotic lifestyle signature.</title>
        <authorList>
            <person name="Morin E."/>
            <person name="San Clemente H."/>
            <person name="Chen E.C.H."/>
            <person name="De La Providencia I."/>
            <person name="Hainaut M."/>
            <person name="Kuo A."/>
            <person name="Kohler A."/>
            <person name="Murat C."/>
            <person name="Tang N."/>
            <person name="Roy S."/>
            <person name="Loubradou J."/>
            <person name="Henrissat B."/>
            <person name="Grigoriev I.V."/>
            <person name="Corradi N."/>
            <person name="Roux C."/>
            <person name="Martin F.M."/>
        </authorList>
    </citation>
    <scope>NUCLEOTIDE SEQUENCE [LARGE SCALE GENOMIC DNA]</scope>
    <source>
        <strain evidence="7 8">DAOM 194757</strain>
    </source>
</reference>
<keyword evidence="2 4" id="KW-0072">Autophagy</keyword>
<dbReference type="PANTHER" id="PTHR13222">
    <property type="entry name" value="RB1-INDUCIBLE COILED-COIL"/>
    <property type="match status" value="1"/>
</dbReference>
<comment type="similarity">
    <text evidence="1 4">Belongs to the ATG11 family.</text>
</comment>
<keyword evidence="4" id="KW-0653">Protein transport</keyword>
<evidence type="ECO:0000313" key="7">
    <source>
        <dbReference type="EMBL" id="RIB27027.1"/>
    </source>
</evidence>
<evidence type="ECO:0000256" key="4">
    <source>
        <dbReference type="RuleBase" id="RU367075"/>
    </source>
</evidence>
<keyword evidence="8" id="KW-1185">Reference proteome</keyword>
<dbReference type="GO" id="GO:0000045">
    <property type="term" value="P:autophagosome assembly"/>
    <property type="evidence" value="ECO:0007669"/>
    <property type="project" value="UniProtKB-UniRule"/>
</dbReference>
<dbReference type="GO" id="GO:0061709">
    <property type="term" value="P:reticulophagy"/>
    <property type="evidence" value="ECO:0007669"/>
    <property type="project" value="TreeGrafter"/>
</dbReference>
<comment type="function">
    <text evidence="4">Involved in cytoplasm to vacuole transport (Cvt), pexophagy, mitophagy and nucleophagy. Recruits mitochondria for their selective degradation via autophagy (mitophagy) during starvation. Works as scaffold proteins that recruit ATG proteins to the pre-autophagosome (PAS), the site of vesicle/autophagosome formation. Required for the Cvt vesicles completion.</text>
</comment>
<feature type="domain" description="Autophagy-related protein 11 C-terminal" evidence="6">
    <location>
        <begin position="81"/>
        <end position="182"/>
    </location>
</feature>
<dbReference type="GO" id="GO:0005774">
    <property type="term" value="C:vacuolar membrane"/>
    <property type="evidence" value="ECO:0007669"/>
    <property type="project" value="UniProtKB-SubCell"/>
</dbReference>
<dbReference type="PANTHER" id="PTHR13222:SF1">
    <property type="entry name" value="RB1-INDUCIBLE COILED-COIL PROTEIN 1"/>
    <property type="match status" value="1"/>
</dbReference>
<evidence type="ECO:0000256" key="1">
    <source>
        <dbReference type="ARBA" id="ARBA00009729"/>
    </source>
</evidence>
<dbReference type="GO" id="GO:0034727">
    <property type="term" value="P:piecemeal microautophagy of the nucleus"/>
    <property type="evidence" value="ECO:0007669"/>
    <property type="project" value="TreeGrafter"/>
</dbReference>
<dbReference type="GO" id="GO:0060090">
    <property type="term" value="F:molecular adaptor activity"/>
    <property type="evidence" value="ECO:0007669"/>
    <property type="project" value="TreeGrafter"/>
</dbReference>
<dbReference type="OrthoDB" id="447953at2759"/>
<comment type="subcellular location">
    <subcellularLocation>
        <location evidence="4">Preautophagosomal structure membrane</location>
        <topology evidence="4">Peripheral membrane protein</topology>
    </subcellularLocation>
    <subcellularLocation>
        <location evidence="4">Vacuole membrane</location>
        <topology evidence="4">Peripheral membrane protein</topology>
    </subcellularLocation>
    <text evidence="4">During pexophagy, accumulates in the vacuolar membrane region, where the peroxisomes contact the vacuole.</text>
</comment>
<name>A0A397W0A5_9GLOM</name>
<dbReference type="GO" id="GO:0034045">
    <property type="term" value="C:phagophore assembly site membrane"/>
    <property type="evidence" value="ECO:0007669"/>
    <property type="project" value="UniProtKB-SubCell"/>
</dbReference>
<sequence length="188" mass="22113">MKSMELKIPTLADNYVMSITSMPQNVDDNKIGLSDSCYTEDLSQFFLDDNFDEQNLWPKDKYETLLSLAMKVKLDEVRGLIERALEEAEKLSQRYQAESKSYREKYRKVRQESRDKIVFQNFKVEDIVLFFPCNQLKKTQTAFKTYAAFNYNCPYYYLSDTGTIKNKNYIIGRITKISEHEAVCYPCS</sequence>
<gene>
    <name evidence="7" type="ORF">C2G38_105464</name>
</gene>
<evidence type="ECO:0000256" key="3">
    <source>
        <dbReference type="ARBA" id="ARBA00023054"/>
    </source>
</evidence>
<dbReference type="Proteomes" id="UP000266673">
    <property type="component" value="Unassembled WGS sequence"/>
</dbReference>
<keyword evidence="3 5" id="KW-0175">Coiled coil</keyword>
<organism evidence="7 8">
    <name type="scientific">Gigaspora rosea</name>
    <dbReference type="NCBI Taxonomy" id="44941"/>
    <lineage>
        <taxon>Eukaryota</taxon>
        <taxon>Fungi</taxon>
        <taxon>Fungi incertae sedis</taxon>
        <taxon>Mucoromycota</taxon>
        <taxon>Glomeromycotina</taxon>
        <taxon>Glomeromycetes</taxon>
        <taxon>Diversisporales</taxon>
        <taxon>Gigasporaceae</taxon>
        <taxon>Gigaspora</taxon>
    </lineage>
</organism>
<dbReference type="AlphaFoldDB" id="A0A397W0A5"/>
<accession>A0A397W0A5</accession>
<comment type="caution">
    <text evidence="7">The sequence shown here is derived from an EMBL/GenBank/DDBJ whole genome shotgun (WGS) entry which is preliminary data.</text>
</comment>
<keyword evidence="4" id="KW-0813">Transport</keyword>
<dbReference type="GO" id="GO:1990316">
    <property type="term" value="C:Atg1/ULK1 kinase complex"/>
    <property type="evidence" value="ECO:0007669"/>
    <property type="project" value="TreeGrafter"/>
</dbReference>